<organism evidence="3">
    <name type="scientific">bioreactor metagenome</name>
    <dbReference type="NCBI Taxonomy" id="1076179"/>
    <lineage>
        <taxon>unclassified sequences</taxon>
        <taxon>metagenomes</taxon>
        <taxon>ecological metagenomes</taxon>
    </lineage>
</organism>
<dbReference type="AlphaFoldDB" id="A0A644W4B5"/>
<dbReference type="PANTHER" id="PTHR10291">
    <property type="entry name" value="DEHYDRODOLICHYL DIPHOSPHATE SYNTHASE FAMILY MEMBER"/>
    <property type="match status" value="1"/>
</dbReference>
<dbReference type="NCBIfam" id="TIGR00055">
    <property type="entry name" value="uppS"/>
    <property type="match status" value="1"/>
</dbReference>
<comment type="cofactor">
    <cofactor evidence="1">
        <name>Mg(2+)</name>
        <dbReference type="ChEBI" id="CHEBI:18420"/>
    </cofactor>
</comment>
<dbReference type="InterPro" id="IPR018520">
    <property type="entry name" value="UPP_synth-like_CS"/>
</dbReference>
<evidence type="ECO:0000256" key="2">
    <source>
        <dbReference type="ARBA" id="ARBA00022679"/>
    </source>
</evidence>
<dbReference type="HAMAP" id="MF_01139">
    <property type="entry name" value="ISPT"/>
    <property type="match status" value="1"/>
</dbReference>
<comment type="caution">
    <text evidence="3">The sequence shown here is derived from an EMBL/GenBank/DDBJ whole genome shotgun (WGS) entry which is preliminary data.</text>
</comment>
<dbReference type="EMBL" id="VSSQ01000617">
    <property type="protein sequence ID" value="MPL98594.1"/>
    <property type="molecule type" value="Genomic_DNA"/>
</dbReference>
<keyword evidence="2 3" id="KW-0808">Transferase</keyword>
<evidence type="ECO:0000313" key="3">
    <source>
        <dbReference type="EMBL" id="MPL98594.1"/>
    </source>
</evidence>
<dbReference type="FunFam" id="3.40.1180.10:FF:000001">
    <property type="entry name" value="(2E,6E)-farnesyl-diphosphate-specific ditrans,polycis-undecaprenyl-diphosphate synthase"/>
    <property type="match status" value="1"/>
</dbReference>
<dbReference type="GO" id="GO:0045547">
    <property type="term" value="F:ditrans,polycis-polyprenyl diphosphate synthase [(2E,6E)-farnesyl diphosphate specific] activity"/>
    <property type="evidence" value="ECO:0007669"/>
    <property type="project" value="TreeGrafter"/>
</dbReference>
<dbReference type="PROSITE" id="PS01066">
    <property type="entry name" value="UPP_SYNTHASE"/>
    <property type="match status" value="1"/>
</dbReference>
<dbReference type="InterPro" id="IPR036424">
    <property type="entry name" value="UPP_synth-like_sf"/>
</dbReference>
<evidence type="ECO:0000256" key="1">
    <source>
        <dbReference type="ARBA" id="ARBA00001946"/>
    </source>
</evidence>
<sequence length="237" mass="27353">MDQISLPNHLAIIVDGNRRWARKHNMPAFMGHKHGFERLEKVIDYAIKLAIPYISLFVFSTENFKRDAKEVDYLMELFCGNFSKMATKMKKENIKTVFSGRRVGLVPSVINAMDYLSSETEDCTGTTVNFCLNYGGKAEIVDACKAIVVKINEKVLQIEDINESTFTRYLYTDFPPVDLLVRTSGETRISNFMLWQLAYSEMYFTDVLFPDFDEDCFNEALRAYQCRTRRFGGDSLK</sequence>
<proteinExistence type="inferred from homology"/>
<dbReference type="PANTHER" id="PTHR10291:SF0">
    <property type="entry name" value="DEHYDRODOLICHYL DIPHOSPHATE SYNTHASE 2"/>
    <property type="match status" value="1"/>
</dbReference>
<name>A0A644W4B5_9ZZZZ</name>
<dbReference type="Pfam" id="PF01255">
    <property type="entry name" value="Prenyltransf"/>
    <property type="match status" value="1"/>
</dbReference>
<dbReference type="EC" id="2.5.1.-" evidence="3"/>
<dbReference type="InterPro" id="IPR001441">
    <property type="entry name" value="UPP_synth-like"/>
</dbReference>
<dbReference type="CDD" id="cd00475">
    <property type="entry name" value="Cis_IPPS"/>
    <property type="match status" value="1"/>
</dbReference>
<reference evidence="3" key="1">
    <citation type="submission" date="2019-08" db="EMBL/GenBank/DDBJ databases">
        <authorList>
            <person name="Kucharzyk K."/>
            <person name="Murdoch R.W."/>
            <person name="Higgins S."/>
            <person name="Loffler F."/>
        </authorList>
    </citation>
    <scope>NUCLEOTIDE SEQUENCE</scope>
</reference>
<dbReference type="GO" id="GO:0016094">
    <property type="term" value="P:polyprenol biosynthetic process"/>
    <property type="evidence" value="ECO:0007669"/>
    <property type="project" value="TreeGrafter"/>
</dbReference>
<gene>
    <name evidence="3" type="primary">uppS_18</name>
    <name evidence="3" type="ORF">SDC9_44800</name>
</gene>
<dbReference type="Gene3D" id="3.40.1180.10">
    <property type="entry name" value="Decaprenyl diphosphate synthase-like"/>
    <property type="match status" value="1"/>
</dbReference>
<protein>
    <submittedName>
        <fullName evidence="3">Isoprenyl transferase</fullName>
        <ecNumber evidence="3">2.5.1.-</ecNumber>
    </submittedName>
</protein>
<accession>A0A644W4B5</accession>
<dbReference type="SUPFAM" id="SSF64005">
    <property type="entry name" value="Undecaprenyl diphosphate synthase"/>
    <property type="match status" value="1"/>
</dbReference>